<dbReference type="Proteomes" id="UP000264006">
    <property type="component" value="Chromosome"/>
</dbReference>
<sequence>MWWTASRPRRRHAVVLAMLLLAGCATADANPDATPLGHLGSSEQPIEAAVTSVE</sequence>
<evidence type="ECO:0000313" key="3">
    <source>
        <dbReference type="EMBL" id="AXV08959.1"/>
    </source>
</evidence>
<feature type="signal peptide" evidence="2">
    <location>
        <begin position="1"/>
        <end position="27"/>
    </location>
</feature>
<protein>
    <submittedName>
        <fullName evidence="3">Uncharacterized protein</fullName>
    </submittedName>
</protein>
<evidence type="ECO:0000256" key="2">
    <source>
        <dbReference type="SAM" id="SignalP"/>
    </source>
</evidence>
<dbReference type="EMBL" id="CP031165">
    <property type="protein sequence ID" value="AXV08959.1"/>
    <property type="molecule type" value="Genomic_DNA"/>
</dbReference>
<accession>A0A346Y3B2</accession>
<proteinExistence type="predicted"/>
<evidence type="ECO:0000256" key="1">
    <source>
        <dbReference type="SAM" id="MobiDB-lite"/>
    </source>
</evidence>
<dbReference type="KEGG" id="euz:DVS28_a4293"/>
<feature type="region of interest" description="Disordered" evidence="1">
    <location>
        <begin position="31"/>
        <end position="54"/>
    </location>
</feature>
<evidence type="ECO:0000313" key="4">
    <source>
        <dbReference type="Proteomes" id="UP000264006"/>
    </source>
</evidence>
<name>A0A346Y3B2_9ACTN</name>
<feature type="chain" id="PRO_5016624775" evidence="2">
    <location>
        <begin position="28"/>
        <end position="54"/>
    </location>
</feature>
<organism evidence="3 4">
    <name type="scientific">Euzebya pacifica</name>
    <dbReference type="NCBI Taxonomy" id="1608957"/>
    <lineage>
        <taxon>Bacteria</taxon>
        <taxon>Bacillati</taxon>
        <taxon>Actinomycetota</taxon>
        <taxon>Nitriliruptoria</taxon>
        <taxon>Euzebyales</taxon>
    </lineage>
</organism>
<keyword evidence="2" id="KW-0732">Signal</keyword>
<gene>
    <name evidence="3" type="ORF">DVS28_a4293</name>
</gene>
<keyword evidence="4" id="KW-1185">Reference proteome</keyword>
<dbReference type="PROSITE" id="PS51257">
    <property type="entry name" value="PROKAR_LIPOPROTEIN"/>
    <property type="match status" value="1"/>
</dbReference>
<reference evidence="3 4" key="1">
    <citation type="submission" date="2018-09" db="EMBL/GenBank/DDBJ databases">
        <title>Complete genome sequence of Euzebya sp. DY32-46 isolated from seawater of Pacific Ocean.</title>
        <authorList>
            <person name="Xu L."/>
            <person name="Wu Y.-H."/>
            <person name="Xu X.-W."/>
        </authorList>
    </citation>
    <scope>NUCLEOTIDE SEQUENCE [LARGE SCALE GENOMIC DNA]</scope>
    <source>
        <strain evidence="3 4">DY32-46</strain>
    </source>
</reference>
<dbReference type="AlphaFoldDB" id="A0A346Y3B2"/>